<evidence type="ECO:0000313" key="3">
    <source>
        <dbReference type="Proteomes" id="UP000479710"/>
    </source>
</evidence>
<evidence type="ECO:0000256" key="1">
    <source>
        <dbReference type="SAM" id="MobiDB-lite"/>
    </source>
</evidence>
<sequence>MRGMAASSPQTRPATRSTDRFWSIPNGKNVTSSLRYYGIRLRNGNYTVTLQLAEMLNELDGSFCKEFGVLA</sequence>
<reference evidence="2 3" key="1">
    <citation type="submission" date="2019-11" db="EMBL/GenBank/DDBJ databases">
        <title>Whole genome sequence of Oryza granulata.</title>
        <authorList>
            <person name="Li W."/>
        </authorList>
    </citation>
    <scope>NUCLEOTIDE SEQUENCE [LARGE SCALE GENOMIC DNA]</scope>
    <source>
        <strain evidence="3">cv. Menghai</strain>
        <tissue evidence="2">Leaf</tissue>
    </source>
</reference>
<dbReference type="Proteomes" id="UP000479710">
    <property type="component" value="Unassembled WGS sequence"/>
</dbReference>
<dbReference type="EMBL" id="SPHZ02000006">
    <property type="protein sequence ID" value="KAF0909941.1"/>
    <property type="molecule type" value="Genomic_DNA"/>
</dbReference>
<organism evidence="2 3">
    <name type="scientific">Oryza meyeriana var. granulata</name>
    <dbReference type="NCBI Taxonomy" id="110450"/>
    <lineage>
        <taxon>Eukaryota</taxon>
        <taxon>Viridiplantae</taxon>
        <taxon>Streptophyta</taxon>
        <taxon>Embryophyta</taxon>
        <taxon>Tracheophyta</taxon>
        <taxon>Spermatophyta</taxon>
        <taxon>Magnoliopsida</taxon>
        <taxon>Liliopsida</taxon>
        <taxon>Poales</taxon>
        <taxon>Poaceae</taxon>
        <taxon>BOP clade</taxon>
        <taxon>Oryzoideae</taxon>
        <taxon>Oryzeae</taxon>
        <taxon>Oryzinae</taxon>
        <taxon>Oryza</taxon>
        <taxon>Oryza meyeriana</taxon>
    </lineage>
</organism>
<feature type="region of interest" description="Disordered" evidence="1">
    <location>
        <begin position="1"/>
        <end position="20"/>
    </location>
</feature>
<accession>A0A6G1DC13</accession>
<evidence type="ECO:0000313" key="2">
    <source>
        <dbReference type="EMBL" id="KAF0909941.1"/>
    </source>
</evidence>
<keyword evidence="3" id="KW-1185">Reference proteome</keyword>
<gene>
    <name evidence="2" type="ORF">E2562_001197</name>
</gene>
<feature type="compositionally biased region" description="Polar residues" evidence="1">
    <location>
        <begin position="7"/>
        <end position="16"/>
    </location>
</feature>
<proteinExistence type="predicted"/>
<dbReference type="AlphaFoldDB" id="A0A6G1DC13"/>
<comment type="caution">
    <text evidence="2">The sequence shown here is derived from an EMBL/GenBank/DDBJ whole genome shotgun (WGS) entry which is preliminary data.</text>
</comment>
<name>A0A6G1DC13_9ORYZ</name>
<protein>
    <submittedName>
        <fullName evidence="2">Uncharacterized protein</fullName>
    </submittedName>
</protein>